<dbReference type="RefSeq" id="XP_009036664.1">
    <property type="nucleotide sequence ID" value="XM_009038416.1"/>
</dbReference>
<feature type="region of interest" description="Disordered" evidence="1">
    <location>
        <begin position="1"/>
        <end position="91"/>
    </location>
</feature>
<feature type="compositionally biased region" description="Gly residues" evidence="1">
    <location>
        <begin position="1453"/>
        <end position="1466"/>
    </location>
</feature>
<dbReference type="Pfam" id="PF16201">
    <property type="entry name" value="NopRA1"/>
    <property type="match status" value="1"/>
</dbReference>
<dbReference type="Proteomes" id="UP000002729">
    <property type="component" value="Unassembled WGS sequence"/>
</dbReference>
<dbReference type="EMBL" id="GL833127">
    <property type="protein sequence ID" value="EGB08674.1"/>
    <property type="molecule type" value="Genomic_DNA"/>
</dbReference>
<dbReference type="PANTHER" id="PTHR13500">
    <property type="entry name" value="NUCLEOLAR PRERIBOSOMAL-ASSOCIATED PROTEIN 1"/>
    <property type="match status" value="1"/>
</dbReference>
<feature type="region of interest" description="Disordered" evidence="1">
    <location>
        <begin position="1394"/>
        <end position="1491"/>
    </location>
</feature>
<feature type="region of interest" description="Disordered" evidence="1">
    <location>
        <begin position="777"/>
        <end position="800"/>
    </location>
</feature>
<name>F0Y8T4_AURAN</name>
<dbReference type="GO" id="GO:0000463">
    <property type="term" value="P:maturation of LSU-rRNA from tricistronic rRNA transcript (SSU-rRNA, 5.8S rRNA, LSU-rRNA)"/>
    <property type="evidence" value="ECO:0007669"/>
    <property type="project" value="TreeGrafter"/>
</dbReference>
<organism evidence="4">
    <name type="scientific">Aureococcus anophagefferens</name>
    <name type="common">Harmful bloom alga</name>
    <dbReference type="NCBI Taxonomy" id="44056"/>
    <lineage>
        <taxon>Eukaryota</taxon>
        <taxon>Sar</taxon>
        <taxon>Stramenopiles</taxon>
        <taxon>Ochrophyta</taxon>
        <taxon>Pelagophyceae</taxon>
        <taxon>Pelagomonadales</taxon>
        <taxon>Pelagomonadaceae</taxon>
        <taxon>Aureococcus</taxon>
    </lineage>
</organism>
<feature type="compositionally biased region" description="Acidic residues" evidence="1">
    <location>
        <begin position="1422"/>
        <end position="1452"/>
    </location>
</feature>
<dbReference type="KEGG" id="aaf:AURANDRAFT_64057"/>
<keyword evidence="4" id="KW-1185">Reference proteome</keyword>
<feature type="domain" description="URB1 C-terminal" evidence="2">
    <location>
        <begin position="1527"/>
        <end position="1716"/>
    </location>
</feature>
<dbReference type="InterPro" id="IPR039844">
    <property type="entry name" value="URB1"/>
</dbReference>
<accession>F0Y8T4</accession>
<dbReference type="OrthoDB" id="10692111at2759"/>
<dbReference type="GeneID" id="20224639"/>
<reference evidence="3 4" key="1">
    <citation type="journal article" date="2011" name="Proc. Natl. Acad. Sci. U.S.A.">
        <title>Niche of harmful alga Aureococcus anophagefferens revealed through ecogenomics.</title>
        <authorList>
            <person name="Gobler C.J."/>
            <person name="Berry D.L."/>
            <person name="Dyhrman S.T."/>
            <person name="Wilhelm S.W."/>
            <person name="Salamov A."/>
            <person name="Lobanov A.V."/>
            <person name="Zhang Y."/>
            <person name="Collier J.L."/>
            <person name="Wurch L.L."/>
            <person name="Kustka A.B."/>
            <person name="Dill B.D."/>
            <person name="Shah M."/>
            <person name="VerBerkmoes N.C."/>
            <person name="Kuo A."/>
            <person name="Terry A."/>
            <person name="Pangilinan J."/>
            <person name="Lindquist E.A."/>
            <person name="Lucas S."/>
            <person name="Paulsen I.T."/>
            <person name="Hattenrath-Lehmann T.K."/>
            <person name="Talmage S.C."/>
            <person name="Walker E.A."/>
            <person name="Koch F."/>
            <person name="Burson A.M."/>
            <person name="Marcoval M.A."/>
            <person name="Tang Y.Z."/>
            <person name="Lecleir G.R."/>
            <person name="Coyne K.J."/>
            <person name="Berg G.M."/>
            <person name="Bertrand E.M."/>
            <person name="Saito M.A."/>
            <person name="Gladyshev V.N."/>
            <person name="Grigoriev I.V."/>
        </authorList>
    </citation>
    <scope>NUCLEOTIDE SEQUENCE [LARGE SCALE GENOMIC DNA]</scope>
    <source>
        <strain evidence="4">CCMP 1984</strain>
    </source>
</reference>
<feature type="region of interest" description="Disordered" evidence="1">
    <location>
        <begin position="1932"/>
        <end position="1957"/>
    </location>
</feature>
<feature type="region of interest" description="Disordered" evidence="1">
    <location>
        <begin position="1883"/>
        <end position="1903"/>
    </location>
</feature>
<feature type="compositionally biased region" description="Basic and acidic residues" evidence="1">
    <location>
        <begin position="1887"/>
        <end position="1903"/>
    </location>
</feature>
<evidence type="ECO:0000259" key="2">
    <source>
        <dbReference type="Pfam" id="PF16201"/>
    </source>
</evidence>
<evidence type="ECO:0000256" key="1">
    <source>
        <dbReference type="SAM" id="MobiDB-lite"/>
    </source>
</evidence>
<evidence type="ECO:0000313" key="3">
    <source>
        <dbReference type="EMBL" id="EGB08674.1"/>
    </source>
</evidence>
<dbReference type="InterPro" id="IPR032436">
    <property type="entry name" value="URB1_C"/>
</dbReference>
<feature type="compositionally biased region" description="Acidic residues" evidence="1">
    <location>
        <begin position="1467"/>
        <end position="1476"/>
    </location>
</feature>
<dbReference type="GO" id="GO:0000466">
    <property type="term" value="P:maturation of 5.8S rRNA from tricistronic rRNA transcript (SSU-rRNA, 5.8S rRNA, LSU-rRNA)"/>
    <property type="evidence" value="ECO:0007669"/>
    <property type="project" value="TreeGrafter"/>
</dbReference>
<evidence type="ECO:0000313" key="4">
    <source>
        <dbReference type="Proteomes" id="UP000002729"/>
    </source>
</evidence>
<feature type="compositionally biased region" description="Basic and acidic residues" evidence="1">
    <location>
        <begin position="1932"/>
        <end position="1946"/>
    </location>
</feature>
<gene>
    <name evidence="3" type="ORF">AURANDRAFT_64057</name>
</gene>
<sequence length="2256" mass="231632">MADSSSSDSSPDRAPPLHVMADSSDSDSSPDRAPPLHVMADSSDSDSSDRAPPPRATADSSSDGDGAPDAFLAASSSGSSDGDDAPRGAAAEARMDGVDAYGRVAGEAHTAAPLEASRAARLSGLESASSLYALQQVLQRDDGAATGDALSAFARGVHGRDAAVLAVADAWAARSPHLGELCRAFRARCGPSDDAKALGCLRALAALLPRLPAAGAAAVWATVAREWGAACQKSLRRTHVALRQATLGALEVCARSVGAPAARVVLRWIDDDDVWRTLAAPGARAAPRGDRRGASTRQQCVRVAAAVVRFGDASTRADACRDGGVVRLVVAKLADDAPRHAKLLLDALRAASDRDAVGVLAAAEGLASLRSLAALDASTRAGDGGAKACAKAARRWLAKLATRDVWLAWAARGEPRPAHRRVLRALDATEPSQRAALAGAVAAAPPLLEAWLAVGARGALTATRPWDAKPGEPCAPRALAGCDALGAVLAAGGAGASGAYDRAARPRDVAVAAVARCLPPEDVLSKKDLGRGLMHGDPAANRAALVLVLRVLDRFAAERGAAVEIFGGCSGAAERPPVKAILEVAKRLLEGEDFDLEPHRRREKPGRRVDYECRALLRTRLPELQTFLGLLPRAGAPFAEVHGLLLAALLRYARELPEAVAAGRFDFCKLCARGFDEAWPAALLAPLARLARAVDGPRLARGDDPAARRCRDRVVDAVADGEAPVAAAAARFLEEALAREGLDGTEIAAWVDALAAAPVGASFGAAWDAARDHRGAFEGTSGAPPPAVGGAARPPRKRDRDAPAVDVLNAYVRRREEVPEAAPPSLGRALLGAALRRGDGDPGFAPTAVLAALDYYYAGRGDAARAALAAAAPTAPPLVALGAFLDGGDGAGDGLASCLARARRGDGASLRDFLEAAPRPPARAVGRCVMAATALDAERGDAALLAPLRSLLRDALAVAGAAEALDGPLFGSALALSAAGPALLRPLLGDVFEAGGGGARAAALSRRCLDADLMAAAPDAVRLAAVASARADVAAAAGAALAAPTPAAARRLLDLWAAAPHAALDAAVAAVAGRVALAACAGGSRDAWVAAALARPTPGGDAALAGLCRGSAAARAKALAAPAARLRRPAVAEALAAHGAAGATRDDAAFAAFASDVLPGVALAHLDRAPLCRVALGLLADFPPNEAGLFGAFSSFDCSVAGAAYLEALGAPLDGFLAHHCAPGGDVAVARRLAVAGAAAAPAAAAAAVDAALLDPTAAALDRARYMAQACEQAWDATARVASGAFAAALERGATRLPALRLLLALAPSTRVSTRDGAVLRRLALRRYGATLRVEDRVALRALQAGGATVDGPELRAWAEAASGGAAAPGGAWLFDVLDREALERAAAAFPLRRAAVDDEEDDDGDDDDGASADGGAGDGDGASDGESGGESDSVDDDADAPVDDGDDDDDGAGPGAAGDDGGGGDGSDDDSDDDGLSVASGDGDGAAADGRYDPRFLLPVGFAALRNAGAADAARLARRAHEGGFLAYAVAATASARASTRAYAFGVIDAVAAACRGDACARDRGFGARPVVARVLDALRAGAAAGPRGAAAAPGARRGAPRLPALAARVAAGCLAALDSPERDGYAAAHAYALRRPALRPWRDVPLLKEALGIKESRCGFVAVKPFTSLTPESARAKRERRWAMRLLREGCADDASGRLLRNSRALPRLFAHVDCVGTGGWDEELGRLAFHGNVPPGCASLLDEPKRTLRRVKRDVRDCLEDAHALLGAALATRAARRACFHEVGATPWLGTHVFMEPTGEGKNWAKVARYAGWLAAIFAEAARDDDVLERAPLFFTDLSSQTRKVLDCVTDADDARVLPEGYERAPRRRTADLAPLAYASGQLTRRETRTEADARRREADDVFSDEDVDYPDLDLGEVVAGIRKQLEVEKRHRERDAEDRDAPESSDDDEAAPAAADDARCAAFAATDALLLLHYRLSNRLKPPPPADETDLVPANLDFGYVVKDCYFYVFGMDGAPAKRASTPLDAEILALVVANRCELGELHLGAFYGDDGDDGGDWADTPELAELRRKLAELDADDSAAAERAEGRRRDLADCAHVLDFVVDTLVLAPRGRAVHPRRGAVAALKFAARAARTSEDHRRAWLASVAFAKVLALRGRRGVGLGLFGGDGGAAAGAGAFVRGDAAGARPGAACALDALLADPLLGDDDRMPRGLLEALTDDALLDAPRPASDADVGRVRSVLEAAAADRCGAA</sequence>
<dbReference type="GO" id="GO:0005730">
    <property type="term" value="C:nucleolus"/>
    <property type="evidence" value="ECO:0007669"/>
    <property type="project" value="TreeGrafter"/>
</dbReference>
<dbReference type="InParanoid" id="F0Y8T4"/>
<feature type="compositionally biased region" description="Acidic residues" evidence="1">
    <location>
        <begin position="1398"/>
        <end position="1411"/>
    </location>
</feature>
<proteinExistence type="predicted"/>
<dbReference type="PANTHER" id="PTHR13500:SF0">
    <property type="entry name" value="NUCLEOLAR PRE-RIBOSOMAL-ASSOCIATED PROTEIN 1"/>
    <property type="match status" value="1"/>
</dbReference>
<feature type="compositionally biased region" description="Low complexity" evidence="1">
    <location>
        <begin position="56"/>
        <end position="80"/>
    </location>
</feature>
<feature type="compositionally biased region" description="Low complexity" evidence="1">
    <location>
        <begin position="1477"/>
        <end position="1490"/>
    </location>
</feature>
<protein>
    <recommendedName>
        <fullName evidence="2">URB1 C-terminal domain-containing protein</fullName>
    </recommendedName>
</protein>